<evidence type="ECO:0000256" key="4">
    <source>
        <dbReference type="PROSITE-ProRule" id="PRU00409"/>
    </source>
</evidence>
<reference evidence="6 7" key="1">
    <citation type="submission" date="2022-07" db="EMBL/GenBank/DDBJ databases">
        <title>Pseudidiomarina sp. nov, a marine bacterium isolated from Pacific Ocean.</title>
        <authorList>
            <person name="Wang Y."/>
        </authorList>
    </citation>
    <scope>NUCLEOTIDE SEQUENCE [LARGE SCALE GENOMIC DNA]</scope>
    <source>
        <strain evidence="6 7">GXY010</strain>
    </source>
</reference>
<accession>A0ABU3KYE3</accession>
<dbReference type="Gene3D" id="3.30.1490.20">
    <property type="entry name" value="ATP-grasp fold, A domain"/>
    <property type="match status" value="1"/>
</dbReference>
<keyword evidence="2 4" id="KW-0547">Nucleotide-binding</keyword>
<dbReference type="Pfam" id="PF02655">
    <property type="entry name" value="ATP-grasp_3"/>
    <property type="match status" value="1"/>
</dbReference>
<dbReference type="InterPro" id="IPR011761">
    <property type="entry name" value="ATP-grasp"/>
</dbReference>
<organism evidence="6 7">
    <name type="scientific">Pseudidiomarina fusca</name>
    <dbReference type="NCBI Taxonomy" id="2965078"/>
    <lineage>
        <taxon>Bacteria</taxon>
        <taxon>Pseudomonadati</taxon>
        <taxon>Pseudomonadota</taxon>
        <taxon>Gammaproteobacteria</taxon>
        <taxon>Alteromonadales</taxon>
        <taxon>Idiomarinaceae</taxon>
        <taxon>Pseudidiomarina</taxon>
    </lineage>
</organism>
<dbReference type="PANTHER" id="PTHR43055:SF1">
    <property type="entry name" value="FORMATE-DEPENDENT PHOSPHORIBOSYLGLYCINAMIDE FORMYLTRANSFERASE"/>
    <property type="match status" value="1"/>
</dbReference>
<evidence type="ECO:0000313" key="6">
    <source>
        <dbReference type="EMBL" id="MDT7526327.1"/>
    </source>
</evidence>
<dbReference type="Gene3D" id="3.30.470.20">
    <property type="entry name" value="ATP-grasp fold, B domain"/>
    <property type="match status" value="1"/>
</dbReference>
<gene>
    <name evidence="6" type="ORF">NOG12_09585</name>
</gene>
<evidence type="ECO:0000256" key="2">
    <source>
        <dbReference type="ARBA" id="ARBA00022741"/>
    </source>
</evidence>
<dbReference type="EMBL" id="JANFPJ010000018">
    <property type="protein sequence ID" value="MDT7526327.1"/>
    <property type="molecule type" value="Genomic_DNA"/>
</dbReference>
<dbReference type="InterPro" id="IPR048764">
    <property type="entry name" value="PylC_N"/>
</dbReference>
<feature type="domain" description="ATP-grasp" evidence="5">
    <location>
        <begin position="116"/>
        <end position="307"/>
    </location>
</feature>
<proteinExistence type="predicted"/>
<evidence type="ECO:0000313" key="7">
    <source>
        <dbReference type="Proteomes" id="UP001305027"/>
    </source>
</evidence>
<dbReference type="Proteomes" id="UP001305027">
    <property type="component" value="Unassembled WGS sequence"/>
</dbReference>
<keyword evidence="3 4" id="KW-0067">ATP-binding</keyword>
<comment type="caution">
    <text evidence="6">The sequence shown here is derived from an EMBL/GenBank/DDBJ whole genome shotgun (WGS) entry which is preliminary data.</text>
</comment>
<evidence type="ECO:0000256" key="3">
    <source>
        <dbReference type="ARBA" id="ARBA00022840"/>
    </source>
</evidence>
<dbReference type="Gene3D" id="3.40.50.20">
    <property type="match status" value="1"/>
</dbReference>
<dbReference type="PANTHER" id="PTHR43055">
    <property type="entry name" value="FORMATE-DEPENDENT PHOSPHORIBOSYLGLYCINAMIDE FORMYLTRANSFERASE"/>
    <property type="match status" value="1"/>
</dbReference>
<evidence type="ECO:0000256" key="1">
    <source>
        <dbReference type="ARBA" id="ARBA00022598"/>
    </source>
</evidence>
<dbReference type="PROSITE" id="PS50975">
    <property type="entry name" value="ATP_GRASP"/>
    <property type="match status" value="1"/>
</dbReference>
<dbReference type="Pfam" id="PF21360">
    <property type="entry name" value="PylC-like_N"/>
    <property type="match status" value="1"/>
</dbReference>
<name>A0ABU3KYE3_9GAMM</name>
<dbReference type="NCBIfam" id="NF009404">
    <property type="entry name" value="PRK12767.1-3"/>
    <property type="match status" value="1"/>
</dbReference>
<dbReference type="InterPro" id="IPR003806">
    <property type="entry name" value="ATP-grasp_PylC-type"/>
</dbReference>
<keyword evidence="1" id="KW-0436">Ligase</keyword>
<dbReference type="InterPro" id="IPR013815">
    <property type="entry name" value="ATP_grasp_subdomain_1"/>
</dbReference>
<sequence>MNILLTCAGRRKYLVDYFKKELGERGRVIGADMTASAPALAGCDAYHLVPAVDAPNYIESLLAICKSERVDAIISLNDLELPVLAKAKAKFTEIGTQLIVSDERAINICGDKFETCKFAESISIPAPKTYLSTKTAFDALRTRSITYPLIVKPRWGSASIGLYVVNTDAELEDAFATCQRVLANSFLSKLATDSDIVLIQEFVTGPEYGVDIFNDLSGANRGVVLKKKLAMRAGETDKALTVYSDKLYAYAKAIGDTLGHIGNLDCDFLERDGEFYLLEMNPRFGGGYPFSHEAGANLVKALLQCIKGQSDDVSIDYEIGLTFAKCDVLVSVPSTIE</sequence>
<dbReference type="SUPFAM" id="SSF56059">
    <property type="entry name" value="Glutathione synthetase ATP-binding domain-like"/>
    <property type="match status" value="1"/>
</dbReference>
<evidence type="ECO:0000259" key="5">
    <source>
        <dbReference type="PROSITE" id="PS50975"/>
    </source>
</evidence>
<dbReference type="RefSeq" id="WP_313933117.1">
    <property type="nucleotide sequence ID" value="NZ_JANFPJ010000018.1"/>
</dbReference>
<protein>
    <submittedName>
        <fullName evidence="6">ATP-grasp domain-containing protein</fullName>
    </submittedName>
</protein>
<keyword evidence="7" id="KW-1185">Reference proteome</keyword>